<evidence type="ECO:0000256" key="1">
    <source>
        <dbReference type="ARBA" id="ARBA00004141"/>
    </source>
</evidence>
<keyword evidence="2 5" id="KW-0812">Transmembrane</keyword>
<dbReference type="GeneID" id="94845263"/>
<name>A0A1J4JGG2_9EUKA</name>
<evidence type="ECO:0000313" key="7">
    <source>
        <dbReference type="EMBL" id="OHS97753.1"/>
    </source>
</evidence>
<gene>
    <name evidence="7" type="ORF">TRFO_35964</name>
</gene>
<feature type="transmembrane region" description="Helical" evidence="5">
    <location>
        <begin position="263"/>
        <end position="291"/>
    </location>
</feature>
<keyword evidence="3 5" id="KW-1133">Transmembrane helix</keyword>
<dbReference type="PANTHER" id="PTHR31918">
    <property type="entry name" value="TRANSMEMBRANE PROTEIN 181"/>
    <property type="match status" value="1"/>
</dbReference>
<evidence type="ECO:0000256" key="3">
    <source>
        <dbReference type="ARBA" id="ARBA00022989"/>
    </source>
</evidence>
<dbReference type="GO" id="GO:0016020">
    <property type="term" value="C:membrane"/>
    <property type="evidence" value="ECO:0007669"/>
    <property type="project" value="UniProtKB-SubCell"/>
</dbReference>
<protein>
    <recommendedName>
        <fullName evidence="6">Wntless-like transmembrane domain-containing protein</fullName>
    </recommendedName>
</protein>
<comment type="subcellular location">
    <subcellularLocation>
        <location evidence="1">Membrane</location>
        <topology evidence="1">Multi-pass membrane protein</topology>
    </subcellularLocation>
</comment>
<feature type="transmembrane region" description="Helical" evidence="5">
    <location>
        <begin position="47"/>
        <end position="67"/>
    </location>
</feature>
<keyword evidence="8" id="KW-1185">Reference proteome</keyword>
<dbReference type="GO" id="GO:0015643">
    <property type="term" value="F:toxic substance binding"/>
    <property type="evidence" value="ECO:0007669"/>
    <property type="project" value="InterPro"/>
</dbReference>
<feature type="transmembrane region" description="Helical" evidence="5">
    <location>
        <begin position="203"/>
        <end position="220"/>
    </location>
</feature>
<feature type="transmembrane region" description="Helical" evidence="5">
    <location>
        <begin position="303"/>
        <end position="323"/>
    </location>
</feature>
<dbReference type="VEuPathDB" id="TrichDB:TRFO_35964"/>
<feature type="transmembrane region" description="Helical" evidence="5">
    <location>
        <begin position="378"/>
        <end position="402"/>
    </location>
</feature>
<feature type="domain" description="Wntless-like transmembrane" evidence="6">
    <location>
        <begin position="196"/>
        <end position="433"/>
    </location>
</feature>
<comment type="caution">
    <text evidence="7">The sequence shown here is derived from an EMBL/GenBank/DDBJ whole genome shotgun (WGS) entry which is preliminary data.</text>
</comment>
<sequence length="467" mass="53951">MEHTLEDIQNQKSSDDEMIDIQIEDSLVRESLMAIDTSNFKEDVMNLLGFASILGLMMLVGIVGPPAKLSQTTSQFFSPNFLISFSSENLSSYFRFVSYDLKFTRKNADKPVTFITCFQYSVQSFIDYRIVHSSSEKLTNVSVNLPVGVYESQPLHIYRDRIIDYNRIEFTIRVVNAENVPEEDINTTAIVYCGSQEHTVFQVFFRIIFAIFVLVSLLGLLRQLKSHPIKLWHLEQKLTVPLLALGVLYNNPFYYFQARSPTYAFILWETIITSVFTAYFQFFILVLFDSLRYKNRKTDKCFFAPKVIYVIALFLISVIHGIYDDITSFHVTPSNSYDEVESALRWTQIGLLTIYLVWAGVTVFLAGIQIDIIERYKFYMYLATGGTSLFVTLIVHVLFPAFKLFQNSAIHFVMSFAVENSFILMMMYFHWPYEVIKDQNYADDAERENAAIEPGDFFNNGDQPGEK</sequence>
<dbReference type="Proteomes" id="UP000179807">
    <property type="component" value="Unassembled WGS sequence"/>
</dbReference>
<accession>A0A1J4JGG2</accession>
<dbReference type="AlphaFoldDB" id="A0A1J4JGG2"/>
<dbReference type="PANTHER" id="PTHR31918:SF1">
    <property type="entry name" value="TRANSMEMBRANE PROTEIN 181"/>
    <property type="match status" value="1"/>
</dbReference>
<dbReference type="EMBL" id="MLAK01001096">
    <property type="protein sequence ID" value="OHS97753.1"/>
    <property type="molecule type" value="Genomic_DNA"/>
</dbReference>
<feature type="transmembrane region" description="Helical" evidence="5">
    <location>
        <begin position="240"/>
        <end position="257"/>
    </location>
</feature>
<evidence type="ECO:0000256" key="2">
    <source>
        <dbReference type="ARBA" id="ARBA00022692"/>
    </source>
</evidence>
<proteinExistence type="predicted"/>
<evidence type="ECO:0000256" key="5">
    <source>
        <dbReference type="SAM" id="Phobius"/>
    </source>
</evidence>
<reference evidence="7" key="1">
    <citation type="submission" date="2016-10" db="EMBL/GenBank/DDBJ databases">
        <authorList>
            <person name="Benchimol M."/>
            <person name="Almeida L.G."/>
            <person name="Vasconcelos A.T."/>
            <person name="Perreira-Neves A."/>
            <person name="Rosa I.A."/>
            <person name="Tasca T."/>
            <person name="Bogo M.R."/>
            <person name="de Souza W."/>
        </authorList>
    </citation>
    <scope>NUCLEOTIDE SEQUENCE [LARGE SCALE GENOMIC DNA]</scope>
    <source>
        <strain evidence="7">K</strain>
    </source>
</reference>
<keyword evidence="4 5" id="KW-0472">Membrane</keyword>
<dbReference type="InterPro" id="IPR040416">
    <property type="entry name" value="TMEM181"/>
</dbReference>
<evidence type="ECO:0000313" key="8">
    <source>
        <dbReference type="Proteomes" id="UP000179807"/>
    </source>
</evidence>
<feature type="transmembrane region" description="Helical" evidence="5">
    <location>
        <begin position="408"/>
        <end position="429"/>
    </location>
</feature>
<feature type="transmembrane region" description="Helical" evidence="5">
    <location>
        <begin position="343"/>
        <end position="366"/>
    </location>
</feature>
<dbReference type="RefSeq" id="XP_068350890.1">
    <property type="nucleotide sequence ID" value="XM_068510559.1"/>
</dbReference>
<evidence type="ECO:0000259" key="6">
    <source>
        <dbReference type="Pfam" id="PF06664"/>
    </source>
</evidence>
<organism evidence="7 8">
    <name type="scientific">Tritrichomonas foetus</name>
    <dbReference type="NCBI Taxonomy" id="1144522"/>
    <lineage>
        <taxon>Eukaryota</taxon>
        <taxon>Metamonada</taxon>
        <taxon>Parabasalia</taxon>
        <taxon>Tritrichomonadida</taxon>
        <taxon>Tritrichomonadidae</taxon>
        <taxon>Tritrichomonas</taxon>
    </lineage>
</organism>
<dbReference type="InterPro" id="IPR047843">
    <property type="entry name" value="WLS-like_TM"/>
</dbReference>
<evidence type="ECO:0000256" key="4">
    <source>
        <dbReference type="ARBA" id="ARBA00023136"/>
    </source>
</evidence>
<dbReference type="Pfam" id="PF06664">
    <property type="entry name" value="WLS-like_TM"/>
    <property type="match status" value="1"/>
</dbReference>
<dbReference type="OrthoDB" id="28186at2759"/>